<name>A0ACB9K701_9ASTR</name>
<proteinExistence type="predicted"/>
<accession>A0ACB9K701</accession>
<reference evidence="2" key="1">
    <citation type="journal article" date="2022" name="Mol. Ecol. Resour.">
        <title>The genomes of chicory, endive, great burdock and yacon provide insights into Asteraceae palaeo-polyploidization history and plant inulin production.</title>
        <authorList>
            <person name="Fan W."/>
            <person name="Wang S."/>
            <person name="Wang H."/>
            <person name="Wang A."/>
            <person name="Jiang F."/>
            <person name="Liu H."/>
            <person name="Zhao H."/>
            <person name="Xu D."/>
            <person name="Zhang Y."/>
        </authorList>
    </citation>
    <scope>NUCLEOTIDE SEQUENCE [LARGE SCALE GENOMIC DNA]</scope>
    <source>
        <strain evidence="2">cv. Yunnan</strain>
    </source>
</reference>
<dbReference type="EMBL" id="CM042018">
    <property type="protein sequence ID" value="KAI3828062.1"/>
    <property type="molecule type" value="Genomic_DNA"/>
</dbReference>
<keyword evidence="2" id="KW-1185">Reference proteome</keyword>
<organism evidence="1 2">
    <name type="scientific">Smallanthus sonchifolius</name>
    <dbReference type="NCBI Taxonomy" id="185202"/>
    <lineage>
        <taxon>Eukaryota</taxon>
        <taxon>Viridiplantae</taxon>
        <taxon>Streptophyta</taxon>
        <taxon>Embryophyta</taxon>
        <taxon>Tracheophyta</taxon>
        <taxon>Spermatophyta</taxon>
        <taxon>Magnoliopsida</taxon>
        <taxon>eudicotyledons</taxon>
        <taxon>Gunneridae</taxon>
        <taxon>Pentapetalae</taxon>
        <taxon>asterids</taxon>
        <taxon>campanulids</taxon>
        <taxon>Asterales</taxon>
        <taxon>Asteraceae</taxon>
        <taxon>Asteroideae</taxon>
        <taxon>Heliantheae alliance</taxon>
        <taxon>Millerieae</taxon>
        <taxon>Smallanthus</taxon>
    </lineage>
</organism>
<reference evidence="1 2" key="2">
    <citation type="journal article" date="2022" name="Mol. Ecol. Resour.">
        <title>The genomes of chicory, endive, great burdock and yacon provide insights into Asteraceae paleo-polyploidization history and plant inulin production.</title>
        <authorList>
            <person name="Fan W."/>
            <person name="Wang S."/>
            <person name="Wang H."/>
            <person name="Wang A."/>
            <person name="Jiang F."/>
            <person name="Liu H."/>
            <person name="Zhao H."/>
            <person name="Xu D."/>
            <person name="Zhang Y."/>
        </authorList>
    </citation>
    <scope>NUCLEOTIDE SEQUENCE [LARGE SCALE GENOMIC DNA]</scope>
    <source>
        <strain evidence="2">cv. Yunnan</strain>
        <tissue evidence="1">Leaves</tissue>
    </source>
</reference>
<evidence type="ECO:0000313" key="1">
    <source>
        <dbReference type="EMBL" id="KAI3828062.1"/>
    </source>
</evidence>
<protein>
    <submittedName>
        <fullName evidence="1">Uncharacterized protein</fullName>
    </submittedName>
</protein>
<gene>
    <name evidence="1" type="ORF">L1987_02157</name>
</gene>
<dbReference type="Proteomes" id="UP001056120">
    <property type="component" value="Linkage Group LG01"/>
</dbReference>
<comment type="caution">
    <text evidence="1">The sequence shown here is derived from an EMBL/GenBank/DDBJ whole genome shotgun (WGS) entry which is preliminary data.</text>
</comment>
<evidence type="ECO:0000313" key="2">
    <source>
        <dbReference type="Proteomes" id="UP001056120"/>
    </source>
</evidence>
<sequence length="96" mass="10511">MAPLLAEGEIGDAPDQIGRNQLGLSGGGDDLRCEKFVRKGRRINHMSNFVEEEDLGSLLNSASALVDGRGRDSWSRAGRQGNGGWKERKGRSQVEW</sequence>